<dbReference type="OrthoDB" id="8537236at2"/>
<dbReference type="Proteomes" id="UP000028607">
    <property type="component" value="Unassembled WGS sequence"/>
</dbReference>
<dbReference type="InterPro" id="IPR036390">
    <property type="entry name" value="WH_DNA-bd_sf"/>
</dbReference>
<reference evidence="4" key="1">
    <citation type="submission" date="2013-04" db="EMBL/GenBank/DDBJ databases">
        <title>Thioclava sp. 13D2W-2 Genome Sequencing.</title>
        <authorList>
            <person name="Lai Q."/>
            <person name="Li G."/>
            <person name="Shao Z."/>
        </authorList>
    </citation>
    <scope>NUCLEOTIDE SEQUENCE [LARGE SCALE GENOMIC DNA]</scope>
    <source>
        <strain evidence="4">13D2W-2</strain>
    </source>
</reference>
<sequence>MAGQRDKIQEDVRFRILRLLEENPELSQSELAEAVGVSTGSANYVLKALVEKGFVKLGNFRAAEDKRRYAYLLTPKGVAEKAAITQRFLARKMAEIEGLEADIGGDSAGSSVRGRHTINRSPD</sequence>
<dbReference type="AlphaFoldDB" id="A0A085TRU1"/>
<evidence type="ECO:0000313" key="4">
    <source>
        <dbReference type="Proteomes" id="UP000028607"/>
    </source>
</evidence>
<name>A0A085TRU1_9RHOB</name>
<accession>A0A085TRU1</accession>
<feature type="compositionally biased region" description="Basic residues" evidence="1">
    <location>
        <begin position="113"/>
        <end position="123"/>
    </location>
</feature>
<proteinExistence type="predicted"/>
<comment type="caution">
    <text evidence="3">The sequence shown here is derived from an EMBL/GenBank/DDBJ whole genome shotgun (WGS) entry which is preliminary data.</text>
</comment>
<dbReference type="InterPro" id="IPR039422">
    <property type="entry name" value="MarR/SlyA-like"/>
</dbReference>
<dbReference type="InterPro" id="IPR036388">
    <property type="entry name" value="WH-like_DNA-bd_sf"/>
</dbReference>
<keyword evidence="4" id="KW-1185">Reference proteome</keyword>
<dbReference type="PATRIC" id="fig|1317124.6.peg.3627"/>
<organism evidence="3 4">
    <name type="scientific">Thioclava atlantica</name>
    <dbReference type="NCBI Taxonomy" id="1317124"/>
    <lineage>
        <taxon>Bacteria</taxon>
        <taxon>Pseudomonadati</taxon>
        <taxon>Pseudomonadota</taxon>
        <taxon>Alphaproteobacteria</taxon>
        <taxon>Rhodobacterales</taxon>
        <taxon>Paracoccaceae</taxon>
        <taxon>Thioclava</taxon>
    </lineage>
</organism>
<dbReference type="GO" id="GO:0003700">
    <property type="term" value="F:DNA-binding transcription factor activity"/>
    <property type="evidence" value="ECO:0007669"/>
    <property type="project" value="InterPro"/>
</dbReference>
<dbReference type="GO" id="GO:0006950">
    <property type="term" value="P:response to stress"/>
    <property type="evidence" value="ECO:0007669"/>
    <property type="project" value="TreeGrafter"/>
</dbReference>
<dbReference type="SUPFAM" id="SSF46785">
    <property type="entry name" value="Winged helix' DNA-binding domain"/>
    <property type="match status" value="1"/>
</dbReference>
<dbReference type="PANTHER" id="PTHR33164:SF43">
    <property type="entry name" value="HTH-TYPE TRANSCRIPTIONAL REPRESSOR YETL"/>
    <property type="match status" value="1"/>
</dbReference>
<feature type="domain" description="HTH marR-type" evidence="2">
    <location>
        <begin position="5"/>
        <end position="104"/>
    </location>
</feature>
<feature type="region of interest" description="Disordered" evidence="1">
    <location>
        <begin position="103"/>
        <end position="123"/>
    </location>
</feature>
<evidence type="ECO:0000256" key="1">
    <source>
        <dbReference type="SAM" id="MobiDB-lite"/>
    </source>
</evidence>
<evidence type="ECO:0000259" key="2">
    <source>
        <dbReference type="SMART" id="SM00347"/>
    </source>
</evidence>
<gene>
    <name evidence="3" type="ORF">DW2_18024</name>
</gene>
<dbReference type="EMBL" id="AQRC01000020">
    <property type="protein sequence ID" value="KFE33438.1"/>
    <property type="molecule type" value="Genomic_DNA"/>
</dbReference>
<dbReference type="NCBIfam" id="TIGR04176">
    <property type="entry name" value="MarR_EPS"/>
    <property type="match status" value="1"/>
</dbReference>
<dbReference type="eggNOG" id="COG1846">
    <property type="taxonomic scope" value="Bacteria"/>
</dbReference>
<dbReference type="PANTHER" id="PTHR33164">
    <property type="entry name" value="TRANSCRIPTIONAL REGULATOR, MARR FAMILY"/>
    <property type="match status" value="1"/>
</dbReference>
<dbReference type="CDD" id="cd00090">
    <property type="entry name" value="HTH_ARSR"/>
    <property type="match status" value="1"/>
</dbReference>
<dbReference type="InterPro" id="IPR011991">
    <property type="entry name" value="ArsR-like_HTH"/>
</dbReference>
<evidence type="ECO:0000313" key="3">
    <source>
        <dbReference type="EMBL" id="KFE33438.1"/>
    </source>
</evidence>
<dbReference type="RefSeq" id="WP_081875063.1">
    <property type="nucleotide sequence ID" value="NZ_AQRC01000020.1"/>
</dbReference>
<dbReference type="Gene3D" id="1.10.10.10">
    <property type="entry name" value="Winged helix-like DNA-binding domain superfamily/Winged helix DNA-binding domain"/>
    <property type="match status" value="1"/>
</dbReference>
<dbReference type="InterPro" id="IPR026433">
    <property type="entry name" value="MarR_EPS"/>
</dbReference>
<dbReference type="InterPro" id="IPR000835">
    <property type="entry name" value="HTH_MarR-typ"/>
</dbReference>
<reference evidence="3 4" key="2">
    <citation type="journal article" date="2015" name="Antonie Van Leeuwenhoek">
        <title>Thioclava indica sp. nov., isolated from surface seawater of the Indian Ocean.</title>
        <authorList>
            <person name="Liu Y."/>
            <person name="Lai Q."/>
            <person name="Du J."/>
            <person name="Xu H."/>
            <person name="Jiang L."/>
            <person name="Shao Z."/>
        </authorList>
    </citation>
    <scope>NUCLEOTIDE SEQUENCE [LARGE SCALE GENOMIC DNA]</scope>
    <source>
        <strain evidence="3 4">13D2W-2</strain>
    </source>
</reference>
<protein>
    <submittedName>
        <fullName evidence="3">MarR family transcriptional regulator</fullName>
    </submittedName>
</protein>
<dbReference type="Pfam" id="PF13412">
    <property type="entry name" value="HTH_24"/>
    <property type="match status" value="1"/>
</dbReference>
<dbReference type="SMART" id="SM00347">
    <property type="entry name" value="HTH_MARR"/>
    <property type="match status" value="1"/>
</dbReference>